<dbReference type="AlphaFoldDB" id="A0A1X2GPU9"/>
<comment type="caution">
    <text evidence="7">The sequence shown here is derived from an EMBL/GenBank/DDBJ whole genome shotgun (WGS) entry which is preliminary data.</text>
</comment>
<dbReference type="Gene3D" id="1.25.10.10">
    <property type="entry name" value="Leucine-rich Repeat Variant"/>
    <property type="match status" value="1"/>
</dbReference>
<dbReference type="GO" id="GO:0006606">
    <property type="term" value="P:protein import into nucleus"/>
    <property type="evidence" value="ECO:0007669"/>
    <property type="project" value="InterPro"/>
</dbReference>
<dbReference type="PANTHER" id="PTHR10527">
    <property type="entry name" value="IMPORTIN BETA"/>
    <property type="match status" value="1"/>
</dbReference>
<evidence type="ECO:0000256" key="3">
    <source>
        <dbReference type="ARBA" id="ARBA00022490"/>
    </source>
</evidence>
<dbReference type="Pfam" id="PF03810">
    <property type="entry name" value="IBN_N"/>
    <property type="match status" value="1"/>
</dbReference>
<dbReference type="SUPFAM" id="SSF48371">
    <property type="entry name" value="ARM repeat"/>
    <property type="match status" value="1"/>
</dbReference>
<dbReference type="InterPro" id="IPR016024">
    <property type="entry name" value="ARM-type_fold"/>
</dbReference>
<accession>A0A1X2GPU9</accession>
<keyword evidence="5" id="KW-0653">Protein transport</keyword>
<evidence type="ECO:0000313" key="7">
    <source>
        <dbReference type="EMBL" id="ORX58774.1"/>
    </source>
</evidence>
<dbReference type="Proteomes" id="UP000242146">
    <property type="component" value="Unassembled WGS sequence"/>
</dbReference>
<dbReference type="GO" id="GO:0005737">
    <property type="term" value="C:cytoplasm"/>
    <property type="evidence" value="ECO:0007669"/>
    <property type="project" value="UniProtKB-SubCell"/>
</dbReference>
<evidence type="ECO:0000256" key="4">
    <source>
        <dbReference type="ARBA" id="ARBA00022737"/>
    </source>
</evidence>
<dbReference type="GO" id="GO:0031267">
    <property type="term" value="F:small GTPase binding"/>
    <property type="evidence" value="ECO:0007669"/>
    <property type="project" value="InterPro"/>
</dbReference>
<keyword evidence="3" id="KW-0963">Cytoplasm</keyword>
<reference evidence="7 8" key="1">
    <citation type="submission" date="2016-07" db="EMBL/GenBank/DDBJ databases">
        <title>Pervasive Adenine N6-methylation of Active Genes in Fungi.</title>
        <authorList>
            <consortium name="DOE Joint Genome Institute"/>
            <person name="Mondo S.J."/>
            <person name="Dannebaum R.O."/>
            <person name="Kuo R.C."/>
            <person name="Labutti K."/>
            <person name="Haridas S."/>
            <person name="Kuo A."/>
            <person name="Salamov A."/>
            <person name="Ahrendt S.R."/>
            <person name="Lipzen A."/>
            <person name="Sullivan W."/>
            <person name="Andreopoulos W.B."/>
            <person name="Clum A."/>
            <person name="Lindquist E."/>
            <person name="Daum C."/>
            <person name="Ramamoorthy G.K."/>
            <person name="Gryganskyi A."/>
            <person name="Culley D."/>
            <person name="Magnuson J.K."/>
            <person name="James T.Y."/>
            <person name="O'Malley M.A."/>
            <person name="Stajich J.E."/>
            <person name="Spatafora J.W."/>
            <person name="Visel A."/>
            <person name="Grigoriev I.V."/>
        </authorList>
    </citation>
    <scope>NUCLEOTIDE SEQUENCE [LARGE SCALE GENOMIC DNA]</scope>
    <source>
        <strain evidence="7 8">NRRL 3301</strain>
    </source>
</reference>
<dbReference type="InterPro" id="IPR040122">
    <property type="entry name" value="Importin_beta"/>
</dbReference>
<dbReference type="InterPro" id="IPR001494">
    <property type="entry name" value="Importin-beta_N"/>
</dbReference>
<evidence type="ECO:0000256" key="1">
    <source>
        <dbReference type="ARBA" id="ARBA00004496"/>
    </source>
</evidence>
<dbReference type="OrthoDB" id="951172at2759"/>
<dbReference type="Pfam" id="PF13513">
    <property type="entry name" value="HEAT_EZ"/>
    <property type="match status" value="2"/>
</dbReference>
<evidence type="ECO:0000313" key="8">
    <source>
        <dbReference type="Proteomes" id="UP000242146"/>
    </source>
</evidence>
<sequence>MAQWEPQPEGLGELVLFLRNAGQPENANRDDIQQRLDSFRSIPDYNCYLSFILVKLQQESWYTRQIAGLILKNNIIHRQSSTSPPVMDYVKVCCCDALRQPEEHAGLRSVIGSVIAAVFTVEQPWFWNEVLDLLIASLDNPNPLIVETAFDGLGKICEDTAQDLDQDIDGTRPLNRLLPKLIQSLHHPLFAIRHQAVVALSHFILLKPFALMTNLHLYLQGLLGLLNDPNPQLRRELCNTFALLLEARPDKMMGLLDTVIDFVLGCTVDANEAVVLRSCDFWIQLVYVPETHRRLMPFLDKLLPTLLQHLVYTDVELCTMHGDDIDDDSTPTYYHQQRHLRHRHPLATAEQDSRARLMQEEPCATYDGHSDSDDDDDEFYSEWTVRKACAQTLEILATTHSDQVCQVTLAYVEHCIPQESWILHESCILALGAIAQGTKDPIAMYLPKLMGHLLTGLQHSKPLLRSITCWTLGRYSYWAIEQADAGNGQSMDAIVDGLVRCLIDHNPRVQRHACSALAVLLEQGGARLLPQLDLMLNAIVQSFDIYHNNNFECIFDVLDSLAEASGPAMNQEAYFVAIMKPLTMKWNSLADNDVHLFPLFQCLSTVATVYGPRLSVHAESIYSRCVKIMADTLEANQPNSTVPVPPDIGFVAASLDLLSGLVKGLGPTMQPIFLSVQPPLFTLLPFCLKESSVDVIQAACGLIGDLATNCFDNLAPALPELMPVLVQLLSSYDSDRRPACSNAIWALGEIALQWDTTHLSVYAPSIVDPLLLLFRAMAPTPQQLQQSQSKTNLGTNVACTLGRLGVVMPELMATHVKTLAHRWISCMAQLPVDDEKTTAFIGFCRAIRVNPSAAQKDFGRLLETIATWPCPPEPLAHEFQLLIVGLQRTLSESHWRRLLKKLSSDQARQTVMRYAIFE</sequence>
<gene>
    <name evidence="7" type="ORF">DM01DRAFT_1318212</name>
</gene>
<comment type="subcellular location">
    <subcellularLocation>
        <location evidence="1">Cytoplasm</location>
    </subcellularLocation>
</comment>
<evidence type="ECO:0000259" key="6">
    <source>
        <dbReference type="Pfam" id="PF03810"/>
    </source>
</evidence>
<keyword evidence="8" id="KW-1185">Reference proteome</keyword>
<evidence type="ECO:0000256" key="5">
    <source>
        <dbReference type="ARBA" id="ARBA00022927"/>
    </source>
</evidence>
<keyword evidence="4" id="KW-0677">Repeat</keyword>
<organism evidence="7 8">
    <name type="scientific">Hesseltinella vesiculosa</name>
    <dbReference type="NCBI Taxonomy" id="101127"/>
    <lineage>
        <taxon>Eukaryota</taxon>
        <taxon>Fungi</taxon>
        <taxon>Fungi incertae sedis</taxon>
        <taxon>Mucoromycota</taxon>
        <taxon>Mucoromycotina</taxon>
        <taxon>Mucoromycetes</taxon>
        <taxon>Mucorales</taxon>
        <taxon>Cunninghamellaceae</taxon>
        <taxon>Hesseltinella</taxon>
    </lineage>
</organism>
<protein>
    <submittedName>
        <fullName evidence="7">ARM repeat-containing protein</fullName>
    </submittedName>
</protein>
<name>A0A1X2GPU9_9FUNG</name>
<dbReference type="EMBL" id="MCGT01000006">
    <property type="protein sequence ID" value="ORX58774.1"/>
    <property type="molecule type" value="Genomic_DNA"/>
</dbReference>
<dbReference type="InterPro" id="IPR011989">
    <property type="entry name" value="ARM-like"/>
</dbReference>
<keyword evidence="2" id="KW-0813">Transport</keyword>
<proteinExistence type="predicted"/>
<dbReference type="STRING" id="101127.A0A1X2GPU9"/>
<evidence type="ECO:0000256" key="2">
    <source>
        <dbReference type="ARBA" id="ARBA00022448"/>
    </source>
</evidence>
<feature type="domain" description="Importin N-terminal" evidence="6">
    <location>
        <begin position="33"/>
        <end position="80"/>
    </location>
</feature>